<keyword evidence="2" id="KW-1185">Reference proteome</keyword>
<dbReference type="OrthoDB" id="2414723at2759"/>
<dbReference type="Proteomes" id="UP000275408">
    <property type="component" value="Unassembled WGS sequence"/>
</dbReference>
<evidence type="ECO:0000313" key="2">
    <source>
        <dbReference type="Proteomes" id="UP000275408"/>
    </source>
</evidence>
<name>A0A3M6UMH6_POCDA</name>
<sequence>MLTSGLGPSKMRLFKSHECSIYCEAGYGPTFGAGHDLHISGNAIINYDNYTFLDYSYQCRTGQNAKTFLADEKHFTVTDYKVFGLHKNKPSIPSHVRDHKMSKMSSEL</sequence>
<evidence type="ECO:0008006" key="3">
    <source>
        <dbReference type="Google" id="ProtNLM"/>
    </source>
</evidence>
<accession>A0A3M6UMH6</accession>
<comment type="caution">
    <text evidence="1">The sequence shown here is derived from an EMBL/GenBank/DDBJ whole genome shotgun (WGS) entry which is preliminary data.</text>
</comment>
<dbReference type="EMBL" id="RCHS01001207">
    <property type="protein sequence ID" value="RMX54744.1"/>
    <property type="molecule type" value="Genomic_DNA"/>
</dbReference>
<reference evidence="1 2" key="1">
    <citation type="journal article" date="2018" name="Sci. Rep.">
        <title>Comparative analysis of the Pocillopora damicornis genome highlights role of immune system in coral evolution.</title>
        <authorList>
            <person name="Cunning R."/>
            <person name="Bay R.A."/>
            <person name="Gillette P."/>
            <person name="Baker A.C."/>
            <person name="Traylor-Knowles N."/>
        </authorList>
    </citation>
    <scope>NUCLEOTIDE SEQUENCE [LARGE SCALE GENOMIC DNA]</scope>
    <source>
        <strain evidence="1">RSMAS</strain>
        <tissue evidence="1">Whole animal</tissue>
    </source>
</reference>
<proteinExistence type="predicted"/>
<protein>
    <recommendedName>
        <fullName evidence="3">TLDc domain-containing protein</fullName>
    </recommendedName>
</protein>
<organism evidence="1 2">
    <name type="scientific">Pocillopora damicornis</name>
    <name type="common">Cauliflower coral</name>
    <name type="synonym">Millepora damicornis</name>
    <dbReference type="NCBI Taxonomy" id="46731"/>
    <lineage>
        <taxon>Eukaryota</taxon>
        <taxon>Metazoa</taxon>
        <taxon>Cnidaria</taxon>
        <taxon>Anthozoa</taxon>
        <taxon>Hexacorallia</taxon>
        <taxon>Scleractinia</taxon>
        <taxon>Astrocoeniina</taxon>
        <taxon>Pocilloporidae</taxon>
        <taxon>Pocillopora</taxon>
    </lineage>
</organism>
<gene>
    <name evidence="1" type="ORF">pdam_00024335</name>
</gene>
<evidence type="ECO:0000313" key="1">
    <source>
        <dbReference type="EMBL" id="RMX54744.1"/>
    </source>
</evidence>
<dbReference type="AlphaFoldDB" id="A0A3M6UMH6"/>